<dbReference type="STRING" id="658219.SAMN05216212_0631"/>
<accession>A0A1G8VP94</accession>
<sequence>MKKTIWGMALGTAVLSSAALADVKEYIQAGYTMDQVLDYAIERDGMKLDKAMMKALDEAPQQADAIIAAAVAIDPDRAQELIDMAAAAGVDPEQAFTAALVGGADPSTISKPTAAGSSLAARRGAPENLPAPPWSNAGGVGNGPASDN</sequence>
<evidence type="ECO:0000256" key="1">
    <source>
        <dbReference type="SAM" id="MobiDB-lite"/>
    </source>
</evidence>
<name>A0A1G8VP94_9GAMM</name>
<reference evidence="4" key="1">
    <citation type="submission" date="2016-10" db="EMBL/GenBank/DDBJ databases">
        <authorList>
            <person name="Varghese N."/>
            <person name="Submissions S."/>
        </authorList>
    </citation>
    <scope>NUCLEOTIDE SEQUENCE [LARGE SCALE GENOMIC DNA]</scope>
    <source>
        <strain evidence="4">CGMCC 1.10658</strain>
    </source>
</reference>
<gene>
    <name evidence="3" type="ORF">SAMN05216212_0631</name>
</gene>
<protein>
    <submittedName>
        <fullName evidence="3">Uncharacterized protein</fullName>
    </submittedName>
</protein>
<feature type="chain" id="PRO_5011689968" evidence="2">
    <location>
        <begin position="22"/>
        <end position="148"/>
    </location>
</feature>
<dbReference type="EMBL" id="FNFH01000001">
    <property type="protein sequence ID" value="SDJ67010.1"/>
    <property type="molecule type" value="Genomic_DNA"/>
</dbReference>
<dbReference type="Proteomes" id="UP000199305">
    <property type="component" value="Unassembled WGS sequence"/>
</dbReference>
<keyword evidence="4" id="KW-1185">Reference proteome</keyword>
<feature type="region of interest" description="Disordered" evidence="1">
    <location>
        <begin position="102"/>
        <end position="148"/>
    </location>
</feature>
<evidence type="ECO:0000313" key="3">
    <source>
        <dbReference type="EMBL" id="SDJ67010.1"/>
    </source>
</evidence>
<keyword evidence="2" id="KW-0732">Signal</keyword>
<feature type="compositionally biased region" description="Low complexity" evidence="1">
    <location>
        <begin position="114"/>
        <end position="123"/>
    </location>
</feature>
<dbReference type="OrthoDB" id="10013340at2"/>
<dbReference type="AlphaFoldDB" id="A0A1G8VP94"/>
<evidence type="ECO:0000313" key="4">
    <source>
        <dbReference type="Proteomes" id="UP000199305"/>
    </source>
</evidence>
<feature type="signal peptide" evidence="2">
    <location>
        <begin position="1"/>
        <end position="21"/>
    </location>
</feature>
<organism evidence="3 4">
    <name type="scientific">Microbulbifer yueqingensis</name>
    <dbReference type="NCBI Taxonomy" id="658219"/>
    <lineage>
        <taxon>Bacteria</taxon>
        <taxon>Pseudomonadati</taxon>
        <taxon>Pseudomonadota</taxon>
        <taxon>Gammaproteobacteria</taxon>
        <taxon>Cellvibrionales</taxon>
        <taxon>Microbulbiferaceae</taxon>
        <taxon>Microbulbifer</taxon>
    </lineage>
</organism>
<dbReference type="RefSeq" id="WP_139169369.1">
    <property type="nucleotide sequence ID" value="NZ_FNFH01000001.1"/>
</dbReference>
<evidence type="ECO:0000256" key="2">
    <source>
        <dbReference type="SAM" id="SignalP"/>
    </source>
</evidence>
<proteinExistence type="predicted"/>